<comment type="caution">
    <text evidence="1">The sequence shown here is derived from an EMBL/GenBank/DDBJ whole genome shotgun (WGS) entry which is preliminary data.</text>
</comment>
<evidence type="ECO:0000313" key="1">
    <source>
        <dbReference type="EMBL" id="KAJ7748180.1"/>
    </source>
</evidence>
<gene>
    <name evidence="1" type="ORF">DFH07DRAFT_747414</name>
</gene>
<sequence>IMLSTHLLALERLLYVDHAHPSVPRQERVCRFCKTEVESPEHAMLECQASPEVLNLCVEFLENLFRAVPKLQDKMAQLTTIEFLKAIIYERSTIVLVAKYVHEVLQEFYSIPLHRP</sequence>
<protein>
    <submittedName>
        <fullName evidence="1">Uncharacterized protein</fullName>
    </submittedName>
</protein>
<dbReference type="EMBL" id="JARJLG010000091">
    <property type="protein sequence ID" value="KAJ7748180.1"/>
    <property type="molecule type" value="Genomic_DNA"/>
</dbReference>
<accession>A0AAD7ISM7</accession>
<name>A0AAD7ISM7_9AGAR</name>
<reference evidence="1" key="1">
    <citation type="submission" date="2023-03" db="EMBL/GenBank/DDBJ databases">
        <title>Massive genome expansion in bonnet fungi (Mycena s.s.) driven by repeated elements and novel gene families across ecological guilds.</title>
        <authorList>
            <consortium name="Lawrence Berkeley National Laboratory"/>
            <person name="Harder C.B."/>
            <person name="Miyauchi S."/>
            <person name="Viragh M."/>
            <person name="Kuo A."/>
            <person name="Thoen E."/>
            <person name="Andreopoulos B."/>
            <person name="Lu D."/>
            <person name="Skrede I."/>
            <person name="Drula E."/>
            <person name="Henrissat B."/>
            <person name="Morin E."/>
            <person name="Kohler A."/>
            <person name="Barry K."/>
            <person name="LaButti K."/>
            <person name="Morin E."/>
            <person name="Salamov A."/>
            <person name="Lipzen A."/>
            <person name="Mereny Z."/>
            <person name="Hegedus B."/>
            <person name="Baldrian P."/>
            <person name="Stursova M."/>
            <person name="Weitz H."/>
            <person name="Taylor A."/>
            <person name="Grigoriev I.V."/>
            <person name="Nagy L.G."/>
            <person name="Martin F."/>
            <person name="Kauserud H."/>
        </authorList>
    </citation>
    <scope>NUCLEOTIDE SEQUENCE</scope>
    <source>
        <strain evidence="1">CBHHK188m</strain>
    </source>
</reference>
<keyword evidence="2" id="KW-1185">Reference proteome</keyword>
<dbReference type="Proteomes" id="UP001215280">
    <property type="component" value="Unassembled WGS sequence"/>
</dbReference>
<dbReference type="AlphaFoldDB" id="A0AAD7ISM7"/>
<proteinExistence type="predicted"/>
<organism evidence="1 2">
    <name type="scientific">Mycena maculata</name>
    <dbReference type="NCBI Taxonomy" id="230809"/>
    <lineage>
        <taxon>Eukaryota</taxon>
        <taxon>Fungi</taxon>
        <taxon>Dikarya</taxon>
        <taxon>Basidiomycota</taxon>
        <taxon>Agaricomycotina</taxon>
        <taxon>Agaricomycetes</taxon>
        <taxon>Agaricomycetidae</taxon>
        <taxon>Agaricales</taxon>
        <taxon>Marasmiineae</taxon>
        <taxon>Mycenaceae</taxon>
        <taxon>Mycena</taxon>
    </lineage>
</organism>
<evidence type="ECO:0000313" key="2">
    <source>
        <dbReference type="Proteomes" id="UP001215280"/>
    </source>
</evidence>
<feature type="non-terminal residue" evidence="1">
    <location>
        <position position="1"/>
    </location>
</feature>